<evidence type="ECO:0000313" key="2">
    <source>
        <dbReference type="EMBL" id="MBO0346202.1"/>
    </source>
</evidence>
<accession>A0A939EQF9</accession>
<feature type="signal peptide" evidence="1">
    <location>
        <begin position="1"/>
        <end position="29"/>
    </location>
</feature>
<dbReference type="AlphaFoldDB" id="A0A939EQF9"/>
<sequence>MAFPTVRRRAATFIVPALLIGVSTLPAAAFEPTGNTIADAYLDVLESGRAKVVSIGSVETTAQVIALKNIEMETTGLKSGTVAIAITELVNGSLNKDGRLKVDLLTVEGLEATSGKNGTVHVSTAVAENITLPSPAQLKGPTGDVKDDYWQFLFDQLDVQGIRLSGNGASPIDVQQIRLRQSDIQNGVSLKSEVSVAGLNIPADSLGPKGSKQLTDLGYDSLQVSAEVNGAWEPLTGKLNIDNSTVMFKDMGDVSVSLTLGGFTKEIMAKLQAADDATEPEEVLGLLQSLTFEKAELRIDNEGLYARALETQGEKYGMDSKTMEMQMSLALPLLLGQLQDEAFRTQVNDALAAFIANPRALTLAANPTTIPTFGLLAGAGILAPQSLPGVLGLTVDANLAK</sequence>
<gene>
    <name evidence="2" type="ORF">J0X15_13295</name>
</gene>
<keyword evidence="3" id="KW-1185">Reference proteome</keyword>
<reference evidence="2" key="1">
    <citation type="submission" date="2021-03" db="EMBL/GenBank/DDBJ databases">
        <title>Roseibium sp. CAU 1637 isolated from Incheon.</title>
        <authorList>
            <person name="Kim W."/>
        </authorList>
    </citation>
    <scope>NUCLEOTIDE SEQUENCE</scope>
    <source>
        <strain evidence="2">CAU 1637</strain>
    </source>
</reference>
<dbReference type="RefSeq" id="WP_206941591.1">
    <property type="nucleotide sequence ID" value="NZ_JAFLNF010000005.1"/>
</dbReference>
<name>A0A939EQF9_9HYPH</name>
<keyword evidence="1" id="KW-0732">Signal</keyword>
<dbReference type="EMBL" id="JAFLNF010000005">
    <property type="protein sequence ID" value="MBO0346202.1"/>
    <property type="molecule type" value="Genomic_DNA"/>
</dbReference>
<evidence type="ECO:0000313" key="3">
    <source>
        <dbReference type="Proteomes" id="UP000664779"/>
    </source>
</evidence>
<organism evidence="2 3">
    <name type="scientific">Roseibium limicola</name>
    <dbReference type="NCBI Taxonomy" id="2816037"/>
    <lineage>
        <taxon>Bacteria</taxon>
        <taxon>Pseudomonadati</taxon>
        <taxon>Pseudomonadota</taxon>
        <taxon>Alphaproteobacteria</taxon>
        <taxon>Hyphomicrobiales</taxon>
        <taxon>Stappiaceae</taxon>
        <taxon>Roseibium</taxon>
    </lineage>
</organism>
<proteinExistence type="predicted"/>
<dbReference type="Proteomes" id="UP000664779">
    <property type="component" value="Unassembled WGS sequence"/>
</dbReference>
<comment type="caution">
    <text evidence="2">The sequence shown here is derived from an EMBL/GenBank/DDBJ whole genome shotgun (WGS) entry which is preliminary data.</text>
</comment>
<evidence type="ECO:0000256" key="1">
    <source>
        <dbReference type="SAM" id="SignalP"/>
    </source>
</evidence>
<protein>
    <submittedName>
        <fullName evidence="2">Uncharacterized protein</fullName>
    </submittedName>
</protein>
<feature type="chain" id="PRO_5037919704" evidence="1">
    <location>
        <begin position="30"/>
        <end position="401"/>
    </location>
</feature>